<dbReference type="GO" id="GO:0004305">
    <property type="term" value="F:ethanolamine kinase activity"/>
    <property type="evidence" value="ECO:0007669"/>
    <property type="project" value="TreeGrafter"/>
</dbReference>
<name>A0AAE1T4M5_9LAMI</name>
<dbReference type="GO" id="GO:0006646">
    <property type="term" value="P:phosphatidylethanolamine biosynthetic process"/>
    <property type="evidence" value="ECO:0007669"/>
    <property type="project" value="TreeGrafter"/>
</dbReference>
<sequence length="413" mass="47461">MVPQFSRQVHQSPRVYFPLALPLPSIIERFQLHSVTNSKTVSKLLAPKRVLILASSVSLWDSESPVLGFRIFSMAVKTNGFIEGSLPEELMQLLLSLASNWGDVIDISALKVVHLSGAMTNEVYRISWPTNTENVPRTVLVRIYGDGVELFFNRDEEIRTFECLSMHGYGPKLLGQFREGRVEEFIHARTLSAADLRDPEISAHIAAKMREFHNLDMPGPKNVVLWDRMRNWLSEAKCLCSPDHVKEYKLDSLEKEISLLEKSISGSHQEIGFCHNDLQYGNIMIDEQSQSITIIDYEYASYNPVAYDLANHFCEMAANYHTDTPHILDYSKYPGDEPSDEAIEQLADDIEKYTLANHIFWGLWGLISAHVNHIEFQYKEYARQRFEQYWLRKPEILDVKGVDGFVEQRKCDL</sequence>
<dbReference type="GO" id="GO:0004103">
    <property type="term" value="F:choline kinase activity"/>
    <property type="evidence" value="ECO:0007669"/>
    <property type="project" value="TreeGrafter"/>
</dbReference>
<comment type="caution">
    <text evidence="2">The sequence shown here is derived from an EMBL/GenBank/DDBJ whole genome shotgun (WGS) entry which is preliminary data.</text>
</comment>
<evidence type="ECO:0000313" key="3">
    <source>
        <dbReference type="Proteomes" id="UP001289374"/>
    </source>
</evidence>
<dbReference type="Proteomes" id="UP001289374">
    <property type="component" value="Unassembled WGS sequence"/>
</dbReference>
<reference evidence="2" key="1">
    <citation type="submission" date="2020-06" db="EMBL/GenBank/DDBJ databases">
        <authorList>
            <person name="Li T."/>
            <person name="Hu X."/>
            <person name="Zhang T."/>
            <person name="Song X."/>
            <person name="Zhang H."/>
            <person name="Dai N."/>
            <person name="Sheng W."/>
            <person name="Hou X."/>
            <person name="Wei L."/>
        </authorList>
    </citation>
    <scope>NUCLEOTIDE SEQUENCE</scope>
    <source>
        <strain evidence="2">K16</strain>
        <tissue evidence="2">Leaf</tissue>
    </source>
</reference>
<dbReference type="PANTHER" id="PTHR22603:SF93">
    <property type="entry name" value="RE24176P"/>
    <property type="match status" value="1"/>
</dbReference>
<accession>A0AAE1T4M5</accession>
<comment type="similarity">
    <text evidence="1">Belongs to the choline/ethanolamine kinase family.</text>
</comment>
<keyword evidence="3" id="KW-1185">Reference proteome</keyword>
<dbReference type="Gene3D" id="3.30.200.20">
    <property type="entry name" value="Phosphorylase Kinase, domain 1"/>
    <property type="match status" value="1"/>
</dbReference>
<dbReference type="SUPFAM" id="SSF56112">
    <property type="entry name" value="Protein kinase-like (PK-like)"/>
    <property type="match status" value="1"/>
</dbReference>
<dbReference type="PANTHER" id="PTHR22603">
    <property type="entry name" value="CHOLINE/ETHANOALAMINE KINASE"/>
    <property type="match status" value="1"/>
</dbReference>
<gene>
    <name evidence="2" type="ORF">Sango_2974200</name>
</gene>
<proteinExistence type="inferred from homology"/>
<organism evidence="2 3">
    <name type="scientific">Sesamum angolense</name>
    <dbReference type="NCBI Taxonomy" id="2727404"/>
    <lineage>
        <taxon>Eukaryota</taxon>
        <taxon>Viridiplantae</taxon>
        <taxon>Streptophyta</taxon>
        <taxon>Embryophyta</taxon>
        <taxon>Tracheophyta</taxon>
        <taxon>Spermatophyta</taxon>
        <taxon>Magnoliopsida</taxon>
        <taxon>eudicotyledons</taxon>
        <taxon>Gunneridae</taxon>
        <taxon>Pentapetalae</taxon>
        <taxon>asterids</taxon>
        <taxon>lamiids</taxon>
        <taxon>Lamiales</taxon>
        <taxon>Pedaliaceae</taxon>
        <taxon>Sesamum</taxon>
    </lineage>
</organism>
<dbReference type="EMBL" id="JACGWL010000893">
    <property type="protein sequence ID" value="KAK4381380.1"/>
    <property type="molecule type" value="Genomic_DNA"/>
</dbReference>
<protein>
    <submittedName>
        <fullName evidence="2">Choline kinase</fullName>
    </submittedName>
</protein>
<dbReference type="Gene3D" id="3.90.1200.10">
    <property type="match status" value="1"/>
</dbReference>
<evidence type="ECO:0000313" key="2">
    <source>
        <dbReference type="EMBL" id="KAK4381380.1"/>
    </source>
</evidence>
<reference evidence="2" key="2">
    <citation type="journal article" date="2024" name="Plant">
        <title>Genomic evolution and insights into agronomic trait innovations of Sesamum species.</title>
        <authorList>
            <person name="Miao H."/>
            <person name="Wang L."/>
            <person name="Qu L."/>
            <person name="Liu H."/>
            <person name="Sun Y."/>
            <person name="Le M."/>
            <person name="Wang Q."/>
            <person name="Wei S."/>
            <person name="Zheng Y."/>
            <person name="Lin W."/>
            <person name="Duan Y."/>
            <person name="Cao H."/>
            <person name="Xiong S."/>
            <person name="Wang X."/>
            <person name="Wei L."/>
            <person name="Li C."/>
            <person name="Ma Q."/>
            <person name="Ju M."/>
            <person name="Zhao R."/>
            <person name="Li G."/>
            <person name="Mu C."/>
            <person name="Tian Q."/>
            <person name="Mei H."/>
            <person name="Zhang T."/>
            <person name="Gao T."/>
            <person name="Zhang H."/>
        </authorList>
    </citation>
    <scope>NUCLEOTIDE SEQUENCE</scope>
    <source>
        <strain evidence="2">K16</strain>
    </source>
</reference>
<keyword evidence="2" id="KW-0808">Transferase</keyword>
<evidence type="ECO:0000256" key="1">
    <source>
        <dbReference type="ARBA" id="ARBA00038211"/>
    </source>
</evidence>
<keyword evidence="2" id="KW-0418">Kinase</keyword>
<dbReference type="Pfam" id="PF01633">
    <property type="entry name" value="Choline_kinase"/>
    <property type="match status" value="1"/>
</dbReference>
<dbReference type="AlphaFoldDB" id="A0AAE1T4M5"/>
<dbReference type="GO" id="GO:0005737">
    <property type="term" value="C:cytoplasm"/>
    <property type="evidence" value="ECO:0007669"/>
    <property type="project" value="TreeGrafter"/>
</dbReference>
<dbReference type="InterPro" id="IPR011009">
    <property type="entry name" value="Kinase-like_dom_sf"/>
</dbReference>
<dbReference type="CDD" id="cd05157">
    <property type="entry name" value="ETNK_euk"/>
    <property type="match status" value="1"/>
</dbReference>